<name>A0A7I7T6W7_9MYCO</name>
<evidence type="ECO:0000256" key="1">
    <source>
        <dbReference type="ARBA" id="ARBA00023239"/>
    </source>
</evidence>
<dbReference type="GO" id="GO:0016787">
    <property type="term" value="F:hydrolase activity"/>
    <property type="evidence" value="ECO:0007669"/>
    <property type="project" value="UniProtKB-KW"/>
</dbReference>
<proteinExistence type="predicted"/>
<evidence type="ECO:0000313" key="3">
    <source>
        <dbReference type="EMBL" id="BBY64750.1"/>
    </source>
</evidence>
<keyword evidence="3" id="KW-0378">Hydrolase</keyword>
<evidence type="ECO:0000259" key="2">
    <source>
        <dbReference type="Pfam" id="PF04909"/>
    </source>
</evidence>
<dbReference type="Proteomes" id="UP000467148">
    <property type="component" value="Chromosome"/>
</dbReference>
<dbReference type="InterPro" id="IPR032466">
    <property type="entry name" value="Metal_Hydrolase"/>
</dbReference>
<dbReference type="KEGG" id="mhev:MHEL_29930"/>
<keyword evidence="1" id="KW-0456">Lyase</keyword>
<reference evidence="3 4" key="1">
    <citation type="journal article" date="2019" name="Emerg. Microbes Infect.">
        <title>Comprehensive subspecies identification of 175 nontuberculous mycobacteria species based on 7547 genomic profiles.</title>
        <authorList>
            <person name="Matsumoto Y."/>
            <person name="Kinjo T."/>
            <person name="Motooka D."/>
            <person name="Nabeya D."/>
            <person name="Jung N."/>
            <person name="Uechi K."/>
            <person name="Horii T."/>
            <person name="Iida T."/>
            <person name="Fujita J."/>
            <person name="Nakamura S."/>
        </authorList>
    </citation>
    <scope>NUCLEOTIDE SEQUENCE [LARGE SCALE GENOMIC DNA]</scope>
    <source>
        <strain evidence="3 4">JCM 30396</strain>
    </source>
</reference>
<keyword evidence="4" id="KW-1185">Reference proteome</keyword>
<sequence>MTRKVIDGLVNVHFGEAEQQPTWMLKVRDDYFKGPASMFAPVDMAELLDEMDAQGVQKAVLMDSIAKPHITARKFAEARPDRFALAMGGFNLLKPMPTLRELTAIAADLPVVYAAVGPSFWGDGMYPPSDAVYYPLYTKCAELDLPLCLNTGLPGPPIPGEVQNPIHLDRVCVRFPELRLCMIHGADPWWDVAIRLMIKYENLRLMTSAWSPKRLPESLLHYMRTRGPNKVMFASDWPVLKMTRVVPEAEALDLPPDVLDNYLYNNADEFFFRER</sequence>
<dbReference type="PANTHER" id="PTHR21240">
    <property type="entry name" value="2-AMINO-3-CARBOXYLMUCONATE-6-SEMIALDEHYDE DECARBOXYLASE"/>
    <property type="match status" value="1"/>
</dbReference>
<dbReference type="GO" id="GO:0016831">
    <property type="term" value="F:carboxy-lyase activity"/>
    <property type="evidence" value="ECO:0007669"/>
    <property type="project" value="InterPro"/>
</dbReference>
<accession>A0A7I7T6W7</accession>
<feature type="domain" description="Amidohydrolase-related" evidence="2">
    <location>
        <begin position="39"/>
        <end position="272"/>
    </location>
</feature>
<dbReference type="EMBL" id="AP022596">
    <property type="protein sequence ID" value="BBY64750.1"/>
    <property type="molecule type" value="Genomic_DNA"/>
</dbReference>
<dbReference type="Pfam" id="PF04909">
    <property type="entry name" value="Amidohydro_2"/>
    <property type="match status" value="1"/>
</dbReference>
<dbReference type="Gene3D" id="3.20.20.140">
    <property type="entry name" value="Metal-dependent hydrolases"/>
    <property type="match status" value="1"/>
</dbReference>
<dbReference type="InterPro" id="IPR006680">
    <property type="entry name" value="Amidohydro-rel"/>
</dbReference>
<dbReference type="RefSeq" id="WP_163748698.1">
    <property type="nucleotide sequence ID" value="NZ_AP022596.1"/>
</dbReference>
<protein>
    <submittedName>
        <fullName evidence="3">Amidohydrolase</fullName>
    </submittedName>
</protein>
<dbReference type="PANTHER" id="PTHR21240:SF19">
    <property type="entry name" value="CATALYTIC_ HYDROLASE"/>
    <property type="match status" value="1"/>
</dbReference>
<gene>
    <name evidence="3" type="ORF">MHEL_29930</name>
</gene>
<organism evidence="3 4">
    <name type="scientific">Mycolicibacterium helvum</name>
    <dbReference type="NCBI Taxonomy" id="1534349"/>
    <lineage>
        <taxon>Bacteria</taxon>
        <taxon>Bacillati</taxon>
        <taxon>Actinomycetota</taxon>
        <taxon>Actinomycetes</taxon>
        <taxon>Mycobacteriales</taxon>
        <taxon>Mycobacteriaceae</taxon>
        <taxon>Mycolicibacterium</taxon>
    </lineage>
</organism>
<dbReference type="InterPro" id="IPR032465">
    <property type="entry name" value="ACMSD"/>
</dbReference>
<evidence type="ECO:0000313" key="4">
    <source>
        <dbReference type="Proteomes" id="UP000467148"/>
    </source>
</evidence>
<dbReference type="AlphaFoldDB" id="A0A7I7T6W7"/>
<dbReference type="SUPFAM" id="SSF51556">
    <property type="entry name" value="Metallo-dependent hydrolases"/>
    <property type="match status" value="1"/>
</dbReference>